<dbReference type="Pfam" id="PF13503">
    <property type="entry name" value="DUF4123"/>
    <property type="match status" value="1"/>
</dbReference>
<dbReference type="EMBL" id="CP024996">
    <property type="protein sequence ID" value="AYR26972.1"/>
    <property type="molecule type" value="Genomic_DNA"/>
</dbReference>
<dbReference type="AlphaFoldDB" id="A0AAD0UBQ2"/>
<evidence type="ECO:0000259" key="1">
    <source>
        <dbReference type="Pfam" id="PF13503"/>
    </source>
</evidence>
<reference evidence="2 3" key="1">
    <citation type="submission" date="2017-11" db="EMBL/GenBank/DDBJ databases">
        <title>Complete genome sequence of Herbaspirillum rubrisubalbicans DSM 11543.</title>
        <authorList>
            <person name="Chen M."/>
            <person name="An Q."/>
        </authorList>
    </citation>
    <scope>NUCLEOTIDE SEQUENCE [LARGE SCALE GENOMIC DNA]</scope>
    <source>
        <strain evidence="2 3">DSM 11543</strain>
    </source>
</reference>
<organism evidence="2 3">
    <name type="scientific">Herbaspirillum rubrisubalbicans</name>
    <dbReference type="NCBI Taxonomy" id="80842"/>
    <lineage>
        <taxon>Bacteria</taxon>
        <taxon>Pseudomonadati</taxon>
        <taxon>Pseudomonadota</taxon>
        <taxon>Betaproteobacteria</taxon>
        <taxon>Burkholderiales</taxon>
        <taxon>Oxalobacteraceae</taxon>
        <taxon>Herbaspirillum</taxon>
    </lineage>
</organism>
<evidence type="ECO:0000313" key="3">
    <source>
        <dbReference type="Proteomes" id="UP000269199"/>
    </source>
</evidence>
<feature type="domain" description="DUF4123" evidence="1">
    <location>
        <begin position="12"/>
        <end position="129"/>
    </location>
</feature>
<proteinExistence type="predicted"/>
<dbReference type="Proteomes" id="UP000269199">
    <property type="component" value="Chromosome"/>
</dbReference>
<gene>
    <name evidence="2" type="ORF">RC54_11535</name>
</gene>
<name>A0AAD0UBQ2_9BURK</name>
<evidence type="ECO:0000313" key="2">
    <source>
        <dbReference type="EMBL" id="AYR26972.1"/>
    </source>
</evidence>
<protein>
    <submittedName>
        <fullName evidence="2">DUF4123 domain-containing protein</fullName>
    </submittedName>
</protein>
<accession>A0AAD0UBQ2</accession>
<dbReference type="InterPro" id="IPR025391">
    <property type="entry name" value="DUF4123"/>
</dbReference>
<sequence>MPEPLPGEHLHVLVDGFHYAEMDFAERLADQPGAWGLFDGTEEESLIDSGPWLLAVQWQSEAFCQQLLALERGRPSVSWLYAALGTAELAQQLQARLDLHLPDGRSALVRYWDPRVLATLARRLDEAQRMSFFDSIREWHFLLDGRPVHIGRDHD</sequence>